<feature type="compositionally biased region" description="Polar residues" evidence="1">
    <location>
        <begin position="155"/>
        <end position="177"/>
    </location>
</feature>
<evidence type="ECO:0008006" key="5">
    <source>
        <dbReference type="Google" id="ProtNLM"/>
    </source>
</evidence>
<sequence>MKVSILVAALTTSVKPVLANDLIAMEAPVDTWCITYLSTYLATITNQGSPLPSDEPDDDGPTTQDSVEQCQNGRLIGVDGLTSSSSVTAVSEVPNTKGIATTEQSLSTQSSVGMLPALTDLEPSEWMSTASEKSELEASATPSSDSTESFVSFSQDATAISASESSTQGEAASQGESIFTDLDDTTELSSMSTISGESTIQPRTASTTQLSTETAHQSDTTVASADETGLSTTSVMIFHTTTEIGTSETDVAITNEDTVTEPEDPTTTETDTVAPTTNKAETTIVDKTTTAEPEESTATETEPETSSTPKADPPIRTTTEASRTTMDTITTAEAEQSTTTEAGTTPADTTTTAESTTTTEAASEPQPQFACGDDGYTSTYTYNGVTFNLICESGFSYFPLFTLWGQIQDTTLRK</sequence>
<feature type="compositionally biased region" description="Acidic residues" evidence="1">
    <location>
        <begin position="292"/>
        <end position="303"/>
    </location>
</feature>
<feature type="chain" id="PRO_5040941162" description="Chitin-binding type-2 domain-containing protein" evidence="2">
    <location>
        <begin position="20"/>
        <end position="414"/>
    </location>
</feature>
<evidence type="ECO:0000256" key="1">
    <source>
        <dbReference type="SAM" id="MobiDB-lite"/>
    </source>
</evidence>
<feature type="compositionally biased region" description="Low complexity" evidence="1">
    <location>
        <begin position="267"/>
        <end position="278"/>
    </location>
</feature>
<feature type="compositionally biased region" description="Low complexity" evidence="1">
    <location>
        <begin position="328"/>
        <end position="364"/>
    </location>
</feature>
<dbReference type="EMBL" id="JAOQAZ010000031">
    <property type="protein sequence ID" value="KAJ4250241.1"/>
    <property type="molecule type" value="Genomic_DNA"/>
</dbReference>
<feature type="region of interest" description="Disordered" evidence="1">
    <location>
        <begin position="125"/>
        <end position="227"/>
    </location>
</feature>
<keyword evidence="2" id="KW-0732">Signal</keyword>
<feature type="signal peptide" evidence="2">
    <location>
        <begin position="1"/>
        <end position="19"/>
    </location>
</feature>
<accession>A0A9W8VBZ7</accession>
<evidence type="ECO:0000256" key="2">
    <source>
        <dbReference type="SAM" id="SignalP"/>
    </source>
</evidence>
<name>A0A9W8VBZ7_9HYPO</name>
<comment type="caution">
    <text evidence="3">The sequence shown here is derived from an EMBL/GenBank/DDBJ whole genome shotgun (WGS) entry which is preliminary data.</text>
</comment>
<feature type="compositionally biased region" description="Polar residues" evidence="1">
    <location>
        <begin position="187"/>
        <end position="227"/>
    </location>
</feature>
<feature type="region of interest" description="Disordered" evidence="1">
    <location>
        <begin position="48"/>
        <end position="67"/>
    </location>
</feature>
<feature type="compositionally biased region" description="Polar residues" evidence="1">
    <location>
        <begin position="316"/>
        <end position="327"/>
    </location>
</feature>
<evidence type="ECO:0000313" key="3">
    <source>
        <dbReference type="EMBL" id="KAJ4250241.1"/>
    </source>
</evidence>
<protein>
    <recommendedName>
        <fullName evidence="5">Chitin-binding type-2 domain-containing protein</fullName>
    </recommendedName>
</protein>
<dbReference type="AlphaFoldDB" id="A0A9W8VBZ7"/>
<organism evidence="3 4">
    <name type="scientific">Fusarium torreyae</name>
    <dbReference type="NCBI Taxonomy" id="1237075"/>
    <lineage>
        <taxon>Eukaryota</taxon>
        <taxon>Fungi</taxon>
        <taxon>Dikarya</taxon>
        <taxon>Ascomycota</taxon>
        <taxon>Pezizomycotina</taxon>
        <taxon>Sordariomycetes</taxon>
        <taxon>Hypocreomycetidae</taxon>
        <taxon>Hypocreales</taxon>
        <taxon>Nectriaceae</taxon>
        <taxon>Fusarium</taxon>
    </lineage>
</organism>
<reference evidence="3" key="1">
    <citation type="submission" date="2022-09" db="EMBL/GenBank/DDBJ databases">
        <title>Fusarium specimens isolated from Avocado Roots.</title>
        <authorList>
            <person name="Stajich J."/>
            <person name="Roper C."/>
            <person name="Heimlech-Rivalta G."/>
        </authorList>
    </citation>
    <scope>NUCLEOTIDE SEQUENCE</scope>
    <source>
        <strain evidence="3">CF00136</strain>
    </source>
</reference>
<proteinExistence type="predicted"/>
<dbReference type="Proteomes" id="UP001152049">
    <property type="component" value="Unassembled WGS sequence"/>
</dbReference>
<keyword evidence="4" id="KW-1185">Reference proteome</keyword>
<feature type="region of interest" description="Disordered" evidence="1">
    <location>
        <begin position="246"/>
        <end position="370"/>
    </location>
</feature>
<evidence type="ECO:0000313" key="4">
    <source>
        <dbReference type="Proteomes" id="UP001152049"/>
    </source>
</evidence>
<gene>
    <name evidence="3" type="ORF">NW762_012056</name>
</gene>
<feature type="compositionally biased region" description="Low complexity" evidence="1">
    <location>
        <begin position="143"/>
        <end position="154"/>
    </location>
</feature>